<organism evidence="3 4">
    <name type="scientific">Ilyomonas limi</name>
    <dbReference type="NCBI Taxonomy" id="2575867"/>
    <lineage>
        <taxon>Bacteria</taxon>
        <taxon>Pseudomonadati</taxon>
        <taxon>Bacteroidota</taxon>
        <taxon>Chitinophagia</taxon>
        <taxon>Chitinophagales</taxon>
        <taxon>Chitinophagaceae</taxon>
        <taxon>Ilyomonas</taxon>
    </lineage>
</organism>
<dbReference type="GO" id="GO:0004252">
    <property type="term" value="F:serine-type endopeptidase activity"/>
    <property type="evidence" value="ECO:0007669"/>
    <property type="project" value="InterPro"/>
</dbReference>
<dbReference type="CDD" id="cd00090">
    <property type="entry name" value="HTH_ARSR"/>
    <property type="match status" value="1"/>
</dbReference>
<dbReference type="Gene3D" id="2.10.109.10">
    <property type="entry name" value="Umud Fragment, subunit A"/>
    <property type="match status" value="1"/>
</dbReference>
<feature type="domain" description="LexA repressor DNA-binding" evidence="2">
    <location>
        <begin position="1"/>
        <end position="60"/>
    </location>
</feature>
<dbReference type="OrthoDB" id="9787787at2"/>
<name>A0A4U3KX03_9BACT</name>
<dbReference type="GO" id="GO:0006355">
    <property type="term" value="P:regulation of DNA-templated transcription"/>
    <property type="evidence" value="ECO:0007669"/>
    <property type="project" value="UniProtKB-ARBA"/>
</dbReference>
<dbReference type="InterPro" id="IPR050077">
    <property type="entry name" value="LexA_repressor"/>
</dbReference>
<dbReference type="CDD" id="cd06529">
    <property type="entry name" value="S24_LexA-like"/>
    <property type="match status" value="1"/>
</dbReference>
<dbReference type="InterPro" id="IPR036286">
    <property type="entry name" value="LexA/Signal_pep-like_sf"/>
</dbReference>
<dbReference type="InterPro" id="IPR015927">
    <property type="entry name" value="Peptidase_S24_S26A/B/C"/>
</dbReference>
<evidence type="ECO:0000313" key="3">
    <source>
        <dbReference type="EMBL" id="TKK66369.1"/>
    </source>
</evidence>
<dbReference type="EMBL" id="SZQL01000015">
    <property type="protein sequence ID" value="TKK66369.1"/>
    <property type="molecule type" value="Genomic_DNA"/>
</dbReference>
<accession>A0A4U3KX03</accession>
<dbReference type="InterPro" id="IPR036390">
    <property type="entry name" value="WH_DNA-bd_sf"/>
</dbReference>
<dbReference type="RefSeq" id="WP_137263101.1">
    <property type="nucleotide sequence ID" value="NZ_SZQL01000015.1"/>
</dbReference>
<evidence type="ECO:0000259" key="1">
    <source>
        <dbReference type="Pfam" id="PF00717"/>
    </source>
</evidence>
<proteinExistence type="predicted"/>
<reference evidence="3 4" key="1">
    <citation type="submission" date="2019-05" db="EMBL/GenBank/DDBJ databases">
        <title>Panacibacter sp. strain 17mud1-8 Genome sequencing and assembly.</title>
        <authorList>
            <person name="Chhetri G."/>
        </authorList>
    </citation>
    <scope>NUCLEOTIDE SEQUENCE [LARGE SCALE GENOMIC DNA]</scope>
    <source>
        <strain evidence="3 4">17mud1-8</strain>
    </source>
</reference>
<dbReference type="Proteomes" id="UP000305848">
    <property type="component" value="Unassembled WGS sequence"/>
</dbReference>
<dbReference type="PANTHER" id="PTHR33516">
    <property type="entry name" value="LEXA REPRESSOR"/>
    <property type="match status" value="1"/>
</dbReference>
<dbReference type="GO" id="GO:0006508">
    <property type="term" value="P:proteolysis"/>
    <property type="evidence" value="ECO:0007669"/>
    <property type="project" value="InterPro"/>
</dbReference>
<feature type="domain" description="Peptidase S24/S26A/S26B/S26C" evidence="1">
    <location>
        <begin position="96"/>
        <end position="192"/>
    </location>
</feature>
<comment type="caution">
    <text evidence="3">The sequence shown here is derived from an EMBL/GenBank/DDBJ whole genome shotgun (WGS) entry which is preliminary data.</text>
</comment>
<dbReference type="PANTHER" id="PTHR33516:SF2">
    <property type="entry name" value="LEXA REPRESSOR-RELATED"/>
    <property type="match status" value="1"/>
</dbReference>
<dbReference type="InterPro" id="IPR011991">
    <property type="entry name" value="ArsR-like_HTH"/>
</dbReference>
<dbReference type="Pfam" id="PF00717">
    <property type="entry name" value="Peptidase_S24"/>
    <property type="match status" value="1"/>
</dbReference>
<dbReference type="SUPFAM" id="SSF51306">
    <property type="entry name" value="LexA/Signal peptidase"/>
    <property type="match status" value="1"/>
</dbReference>
<evidence type="ECO:0000259" key="2">
    <source>
        <dbReference type="Pfam" id="PF01726"/>
    </source>
</evidence>
<dbReference type="Pfam" id="PF01726">
    <property type="entry name" value="LexA_DNA_bind"/>
    <property type="match status" value="1"/>
</dbReference>
<dbReference type="InterPro" id="IPR006199">
    <property type="entry name" value="LexA_DNA-bd_dom"/>
</dbReference>
<dbReference type="InterPro" id="IPR036388">
    <property type="entry name" value="WH-like_DNA-bd_sf"/>
</dbReference>
<protein>
    <submittedName>
        <fullName evidence="3">HTH domain-containing protein</fullName>
    </submittedName>
</protein>
<keyword evidence="4" id="KW-1185">Reference proteome</keyword>
<dbReference type="SUPFAM" id="SSF46785">
    <property type="entry name" value="Winged helix' DNA-binding domain"/>
    <property type="match status" value="1"/>
</dbReference>
<evidence type="ECO:0000313" key="4">
    <source>
        <dbReference type="Proteomes" id="UP000305848"/>
    </source>
</evidence>
<gene>
    <name evidence="3" type="ORF">FC093_17470</name>
</gene>
<dbReference type="InterPro" id="IPR039418">
    <property type="entry name" value="LexA-like"/>
</dbReference>
<dbReference type="Gene3D" id="1.10.10.10">
    <property type="entry name" value="Winged helix-like DNA-binding domain superfamily/Winged helix DNA-binding domain"/>
    <property type="match status" value="1"/>
</dbReference>
<dbReference type="AlphaFoldDB" id="A0A4U3KX03"/>
<sequence length="199" mass="22644">MKDLHSSQEKLLKLLKGNIEFPLTMRELQEQLELASPSVVHHHLQQLEKKGYLKRNPNNSKDYIIMDDPEKAIVYINKYGLAQCGPDGTMLSCNPIDRIPIASRLLKFPAEEAFIVEAKGNSMEPKIKNGDLVIAQMQNHAKNGEIVVCVNNRKVLIKQFIKSGKNIILHSLNSEEYHPFIAEEDLKIEGIVKNTLQYE</sequence>